<evidence type="ECO:0000256" key="1">
    <source>
        <dbReference type="SAM" id="MobiDB-lite"/>
    </source>
</evidence>
<proteinExistence type="predicted"/>
<organism evidence="2 3">
    <name type="scientific">Oryza sativa subsp. japonica</name>
    <name type="common">Rice</name>
    <dbReference type="NCBI Taxonomy" id="39947"/>
    <lineage>
        <taxon>Eukaryota</taxon>
        <taxon>Viridiplantae</taxon>
        <taxon>Streptophyta</taxon>
        <taxon>Embryophyta</taxon>
        <taxon>Tracheophyta</taxon>
        <taxon>Spermatophyta</taxon>
        <taxon>Magnoliopsida</taxon>
        <taxon>Liliopsida</taxon>
        <taxon>Poales</taxon>
        <taxon>Poaceae</taxon>
        <taxon>BOP clade</taxon>
        <taxon>Oryzoideae</taxon>
        <taxon>Oryzeae</taxon>
        <taxon>Oryzinae</taxon>
        <taxon>Oryza</taxon>
        <taxon>Oryza sativa</taxon>
    </lineage>
</organism>
<dbReference type="EMBL" id="AP004876">
    <property type="protein sequence ID" value="BAD33297.1"/>
    <property type="molecule type" value="Genomic_DNA"/>
</dbReference>
<feature type="compositionally biased region" description="Polar residues" evidence="1">
    <location>
        <begin position="42"/>
        <end position="58"/>
    </location>
</feature>
<reference evidence="3" key="2">
    <citation type="journal article" date="2008" name="Nucleic Acids Res.">
        <title>The rice annotation project database (RAP-DB): 2008 update.</title>
        <authorList>
            <consortium name="The rice annotation project (RAP)"/>
        </authorList>
    </citation>
    <scope>GENOME REANNOTATION</scope>
    <source>
        <strain evidence="3">cv. Nipponbare</strain>
    </source>
</reference>
<dbReference type="AlphaFoldDB" id="Q69SU9"/>
<accession>Q69SU9</accession>
<sequence length="173" mass="18079">MPKTMSPRREATEAPPPPTSVKVSKRTETRLSPGRAARGVETAQQRPQEGSDARNANPTKAGLGFHTLSVACISTADTPLLHHHLNLRWRVGTTTPAPPPASLPMPPPAVPHRVALACTSPASTSASLASCCAGHISMRHAGLRHWHPSLPAPPSVAATSQTRLASLHTGCAS</sequence>
<evidence type="ECO:0000313" key="3">
    <source>
        <dbReference type="Proteomes" id="UP000000763"/>
    </source>
</evidence>
<reference evidence="3" key="1">
    <citation type="journal article" date="2005" name="Nature">
        <title>The map-based sequence of the rice genome.</title>
        <authorList>
            <consortium name="International rice genome sequencing project (IRGSP)"/>
            <person name="Matsumoto T."/>
            <person name="Wu J."/>
            <person name="Kanamori H."/>
            <person name="Katayose Y."/>
            <person name="Fujisawa M."/>
            <person name="Namiki N."/>
            <person name="Mizuno H."/>
            <person name="Yamamoto K."/>
            <person name="Antonio B.A."/>
            <person name="Baba T."/>
            <person name="Sakata K."/>
            <person name="Nagamura Y."/>
            <person name="Aoki H."/>
            <person name="Arikawa K."/>
            <person name="Arita K."/>
            <person name="Bito T."/>
            <person name="Chiden Y."/>
            <person name="Fujitsuka N."/>
            <person name="Fukunaka R."/>
            <person name="Hamada M."/>
            <person name="Harada C."/>
            <person name="Hayashi A."/>
            <person name="Hijishita S."/>
            <person name="Honda M."/>
            <person name="Hosokawa S."/>
            <person name="Ichikawa Y."/>
            <person name="Idonuma A."/>
            <person name="Iijima M."/>
            <person name="Ikeda M."/>
            <person name="Ikeno M."/>
            <person name="Ito K."/>
            <person name="Ito S."/>
            <person name="Ito T."/>
            <person name="Ito Y."/>
            <person name="Ito Y."/>
            <person name="Iwabuchi A."/>
            <person name="Kamiya K."/>
            <person name="Karasawa W."/>
            <person name="Kurita K."/>
            <person name="Katagiri S."/>
            <person name="Kikuta A."/>
            <person name="Kobayashi H."/>
            <person name="Kobayashi N."/>
            <person name="Machita K."/>
            <person name="Maehara T."/>
            <person name="Masukawa M."/>
            <person name="Mizubayashi T."/>
            <person name="Mukai Y."/>
            <person name="Nagasaki H."/>
            <person name="Nagata Y."/>
            <person name="Naito S."/>
            <person name="Nakashima M."/>
            <person name="Nakama Y."/>
            <person name="Nakamichi Y."/>
            <person name="Nakamura M."/>
            <person name="Meguro A."/>
            <person name="Negishi M."/>
            <person name="Ohta I."/>
            <person name="Ohta T."/>
            <person name="Okamoto M."/>
            <person name="Ono N."/>
            <person name="Saji S."/>
            <person name="Sakaguchi M."/>
            <person name="Sakai K."/>
            <person name="Shibata M."/>
            <person name="Shimokawa T."/>
            <person name="Song J."/>
            <person name="Takazaki Y."/>
            <person name="Terasawa K."/>
            <person name="Tsugane M."/>
            <person name="Tsuji K."/>
            <person name="Ueda S."/>
            <person name="Waki K."/>
            <person name="Yamagata H."/>
            <person name="Yamamoto M."/>
            <person name="Yamamoto S."/>
            <person name="Yamane H."/>
            <person name="Yoshiki S."/>
            <person name="Yoshihara R."/>
            <person name="Yukawa K."/>
            <person name="Zhong H."/>
            <person name="Yano M."/>
            <person name="Yuan Q."/>
            <person name="Ouyang S."/>
            <person name="Liu J."/>
            <person name="Jones K.M."/>
            <person name="Gansberger K."/>
            <person name="Moffat K."/>
            <person name="Hill J."/>
            <person name="Bera J."/>
            <person name="Fadrosh D."/>
            <person name="Jin S."/>
            <person name="Johri S."/>
            <person name="Kim M."/>
            <person name="Overton L."/>
            <person name="Reardon M."/>
            <person name="Tsitrin T."/>
            <person name="Vuong H."/>
            <person name="Weaver B."/>
            <person name="Ciecko A."/>
            <person name="Tallon L."/>
            <person name="Jackson J."/>
            <person name="Pai G."/>
            <person name="Aken S.V."/>
            <person name="Utterback T."/>
            <person name="Reidmuller S."/>
            <person name="Feldblyum T."/>
            <person name="Hsiao J."/>
            <person name="Zismann V."/>
            <person name="Iobst S."/>
            <person name="de Vazeille A.R."/>
            <person name="Buell C.R."/>
            <person name="Ying K."/>
            <person name="Li Y."/>
            <person name="Lu T."/>
            <person name="Huang Y."/>
            <person name="Zhao Q."/>
            <person name="Feng Q."/>
            <person name="Zhang L."/>
            <person name="Zhu J."/>
            <person name="Weng Q."/>
            <person name="Mu J."/>
            <person name="Lu Y."/>
            <person name="Fan D."/>
            <person name="Liu Y."/>
            <person name="Guan J."/>
            <person name="Zhang Y."/>
            <person name="Yu S."/>
            <person name="Liu X."/>
            <person name="Zhang Y."/>
            <person name="Hong G."/>
            <person name="Han B."/>
            <person name="Choisne N."/>
            <person name="Demange N."/>
            <person name="Orjeda G."/>
            <person name="Samain S."/>
            <person name="Cattolico L."/>
            <person name="Pelletier E."/>
            <person name="Couloux A."/>
            <person name="Segurens B."/>
            <person name="Wincker P."/>
            <person name="D'Hont A."/>
            <person name="Scarpelli C."/>
            <person name="Weissenbach J."/>
            <person name="Salanoubat M."/>
            <person name="Quetier F."/>
            <person name="Yu Y."/>
            <person name="Kim H.R."/>
            <person name="Rambo T."/>
            <person name="Currie J."/>
            <person name="Collura K."/>
            <person name="Luo M."/>
            <person name="Yang T."/>
            <person name="Ammiraju J.S.S."/>
            <person name="Engler F."/>
            <person name="Soderlund C."/>
            <person name="Wing R.A."/>
            <person name="Palmer L.E."/>
            <person name="de la Bastide M."/>
            <person name="Spiegel L."/>
            <person name="Nascimento L."/>
            <person name="Zutavern T."/>
            <person name="O'Shaughnessy A."/>
            <person name="Dike S."/>
            <person name="Dedhia N."/>
            <person name="Preston R."/>
            <person name="Balija V."/>
            <person name="McCombie W.R."/>
            <person name="Chow T."/>
            <person name="Chen H."/>
            <person name="Chung M."/>
            <person name="Chen C."/>
            <person name="Shaw J."/>
            <person name="Wu H."/>
            <person name="Hsiao K."/>
            <person name="Chao Y."/>
            <person name="Chu M."/>
            <person name="Cheng C."/>
            <person name="Hour A."/>
            <person name="Lee P."/>
            <person name="Lin S."/>
            <person name="Lin Y."/>
            <person name="Liou J."/>
            <person name="Liu S."/>
            <person name="Hsing Y."/>
            <person name="Raghuvanshi S."/>
            <person name="Mohanty A."/>
            <person name="Bharti A.K."/>
            <person name="Gaur A."/>
            <person name="Gupta V."/>
            <person name="Kumar D."/>
            <person name="Ravi V."/>
            <person name="Vij S."/>
            <person name="Kapur A."/>
            <person name="Khurana P."/>
            <person name="Khurana P."/>
            <person name="Khurana J.P."/>
            <person name="Tyagi A.K."/>
            <person name="Gaikwad K."/>
            <person name="Singh A."/>
            <person name="Dalal V."/>
            <person name="Srivastava S."/>
            <person name="Dixit A."/>
            <person name="Pal A.K."/>
            <person name="Ghazi I.A."/>
            <person name="Yadav M."/>
            <person name="Pandit A."/>
            <person name="Bhargava A."/>
            <person name="Sureshbabu K."/>
            <person name="Batra K."/>
            <person name="Sharma T.R."/>
            <person name="Mohapatra T."/>
            <person name="Singh N.K."/>
            <person name="Messing J."/>
            <person name="Nelson A.B."/>
            <person name="Fuks G."/>
            <person name="Kavchok S."/>
            <person name="Keizer G."/>
            <person name="Linton E."/>
            <person name="Llaca V."/>
            <person name="Song R."/>
            <person name="Tanyolac B."/>
            <person name="Young S."/>
            <person name="Ho-Il K."/>
            <person name="Hahn J.H."/>
            <person name="Sangsakoo G."/>
            <person name="Vanavichit A."/>
            <person name="de Mattos Luiz.A.T."/>
            <person name="Zimmer P.D."/>
            <person name="Malone G."/>
            <person name="Dellagostin O."/>
            <person name="de Oliveira A.C."/>
            <person name="Bevan M."/>
            <person name="Bancroft I."/>
            <person name="Minx P."/>
            <person name="Cordum H."/>
            <person name="Wilson R."/>
            <person name="Cheng Z."/>
            <person name="Jin W."/>
            <person name="Jiang J."/>
            <person name="Leong S.A."/>
            <person name="Iwama H."/>
            <person name="Gojobori T."/>
            <person name="Itoh T."/>
            <person name="Niimura Y."/>
            <person name="Fujii Y."/>
            <person name="Habara T."/>
            <person name="Sakai H."/>
            <person name="Sato Y."/>
            <person name="Wilson G."/>
            <person name="Kumar K."/>
            <person name="McCouch S."/>
            <person name="Juretic N."/>
            <person name="Hoen D."/>
            <person name="Wright S."/>
            <person name="Bruskiewich R."/>
            <person name="Bureau T."/>
            <person name="Miyao A."/>
            <person name="Hirochika H."/>
            <person name="Nishikawa T."/>
            <person name="Kadowaki K."/>
            <person name="Sugiura M."/>
            <person name="Burr B."/>
            <person name="Sasaki T."/>
        </authorList>
    </citation>
    <scope>NUCLEOTIDE SEQUENCE [LARGE SCALE GENOMIC DNA]</scope>
    <source>
        <strain evidence="3">cv. Nipponbare</strain>
    </source>
</reference>
<dbReference type="Proteomes" id="UP000000763">
    <property type="component" value="Chromosome 2"/>
</dbReference>
<protein>
    <submittedName>
        <fullName evidence="2">Uncharacterized protein</fullName>
    </submittedName>
</protein>
<gene>
    <name evidence="2" type="primary">P0470G10.6</name>
</gene>
<evidence type="ECO:0000313" key="2">
    <source>
        <dbReference type="EMBL" id="BAD33297.1"/>
    </source>
</evidence>
<name>Q69SU9_ORYSJ</name>
<feature type="region of interest" description="Disordered" evidence="1">
    <location>
        <begin position="1"/>
        <end position="60"/>
    </location>
</feature>